<accession>A0A5B7E7R4</accession>
<reference evidence="2" key="1">
    <citation type="submission" date="2019-05" db="EMBL/GenBank/DDBJ databases">
        <title>Another draft genome of Portunus trituberculatus and its Hox gene families provides insights of decapod evolution.</title>
        <authorList>
            <person name="Jeong J.-H."/>
            <person name="Song I."/>
            <person name="Kim S."/>
            <person name="Choi T."/>
            <person name="Kim D."/>
            <person name="Ryu S."/>
            <person name="Kim W."/>
        </authorList>
    </citation>
    <scope>NUCLEOTIDE SEQUENCE [LARGE SCALE GENOMIC DNA]</scope>
    <source>
        <tissue evidence="2">Muscle</tissue>
    </source>
</reference>
<proteinExistence type="predicted"/>
<gene>
    <name evidence="2" type="ORF">E2C01_022606</name>
</gene>
<keyword evidence="3" id="KW-1185">Reference proteome</keyword>
<evidence type="ECO:0000313" key="2">
    <source>
        <dbReference type="EMBL" id="MPC29377.1"/>
    </source>
</evidence>
<dbReference type="EMBL" id="VSRR010002061">
    <property type="protein sequence ID" value="MPC29377.1"/>
    <property type="molecule type" value="Genomic_DNA"/>
</dbReference>
<dbReference type="Proteomes" id="UP000324222">
    <property type="component" value="Unassembled WGS sequence"/>
</dbReference>
<dbReference type="AlphaFoldDB" id="A0A5B7E7R4"/>
<comment type="caution">
    <text evidence="2">The sequence shown here is derived from an EMBL/GenBank/DDBJ whole genome shotgun (WGS) entry which is preliminary data.</text>
</comment>
<protein>
    <submittedName>
        <fullName evidence="2">Uncharacterized protein</fullName>
    </submittedName>
</protein>
<evidence type="ECO:0000256" key="1">
    <source>
        <dbReference type="SAM" id="MobiDB-lite"/>
    </source>
</evidence>
<sequence>MTSALGVGGRESRSTSRCSSPGPHGKEDAPLLTNAAPRLYLYVLLLFLSCPVLKSPDPEHPFSCPYLVIVTHSSFVTTSPCDTFIQGPFTLLLTIKTCVVIQYSIPNAAVLIPLCPWCSLPLPLPILAFIVRHQWLPCVERRFNTYPYYKCNSMIASCGSHKSRSHHGYHGWASQRRRPFLVMSELHLFSIRGRSL</sequence>
<name>A0A5B7E7R4_PORTR</name>
<feature type="region of interest" description="Disordered" evidence="1">
    <location>
        <begin position="1"/>
        <end position="30"/>
    </location>
</feature>
<organism evidence="2 3">
    <name type="scientific">Portunus trituberculatus</name>
    <name type="common">Swimming crab</name>
    <name type="synonym">Neptunus trituberculatus</name>
    <dbReference type="NCBI Taxonomy" id="210409"/>
    <lineage>
        <taxon>Eukaryota</taxon>
        <taxon>Metazoa</taxon>
        <taxon>Ecdysozoa</taxon>
        <taxon>Arthropoda</taxon>
        <taxon>Crustacea</taxon>
        <taxon>Multicrustacea</taxon>
        <taxon>Malacostraca</taxon>
        <taxon>Eumalacostraca</taxon>
        <taxon>Eucarida</taxon>
        <taxon>Decapoda</taxon>
        <taxon>Pleocyemata</taxon>
        <taxon>Brachyura</taxon>
        <taxon>Eubrachyura</taxon>
        <taxon>Portunoidea</taxon>
        <taxon>Portunidae</taxon>
        <taxon>Portuninae</taxon>
        <taxon>Portunus</taxon>
    </lineage>
</organism>
<evidence type="ECO:0000313" key="3">
    <source>
        <dbReference type="Proteomes" id="UP000324222"/>
    </source>
</evidence>